<keyword evidence="7" id="KW-0539">Nucleus</keyword>
<feature type="transmembrane region" description="Helical" evidence="8">
    <location>
        <begin position="295"/>
        <end position="318"/>
    </location>
</feature>
<evidence type="ECO:0000256" key="3">
    <source>
        <dbReference type="ARBA" id="ARBA00007084"/>
    </source>
</evidence>
<keyword evidence="6" id="KW-0736">Signalosome</keyword>
<evidence type="ECO:0000256" key="6">
    <source>
        <dbReference type="ARBA" id="ARBA00022790"/>
    </source>
</evidence>
<name>A0A5J9W6P3_9POAL</name>
<gene>
    <name evidence="10" type="ORF">EJB05_10074</name>
</gene>
<dbReference type="PANTHER" id="PTHR10758">
    <property type="entry name" value="26S PROTEASOME NON-ATPASE REGULATORY SUBUNIT 3/COP9 SIGNALOSOME COMPLEX SUBUNIT 3"/>
    <property type="match status" value="1"/>
</dbReference>
<evidence type="ECO:0000313" key="10">
    <source>
        <dbReference type="EMBL" id="TVU43593.1"/>
    </source>
</evidence>
<dbReference type="InterPro" id="IPR050756">
    <property type="entry name" value="CSN3"/>
</dbReference>
<protein>
    <recommendedName>
        <fullName evidence="4">COP9 signalosome complex subunit 3</fullName>
    </recommendedName>
</protein>
<reference evidence="10 11" key="1">
    <citation type="journal article" date="2019" name="Sci. Rep.">
        <title>A high-quality genome of Eragrostis curvula grass provides insights into Poaceae evolution and supports new strategies to enhance forage quality.</title>
        <authorList>
            <person name="Carballo J."/>
            <person name="Santos B.A.C.M."/>
            <person name="Zappacosta D."/>
            <person name="Garbus I."/>
            <person name="Selva J.P."/>
            <person name="Gallo C.A."/>
            <person name="Diaz A."/>
            <person name="Albertini E."/>
            <person name="Caccamo M."/>
            <person name="Echenique V."/>
        </authorList>
    </citation>
    <scope>NUCLEOTIDE SEQUENCE [LARGE SCALE GENOMIC DNA]</scope>
    <source>
        <strain evidence="11">cv. Victoria</strain>
        <tissue evidence="10">Leaf</tissue>
    </source>
</reference>
<dbReference type="Proteomes" id="UP000324897">
    <property type="component" value="Unassembled WGS sequence"/>
</dbReference>
<evidence type="ECO:0000313" key="11">
    <source>
        <dbReference type="Proteomes" id="UP000324897"/>
    </source>
</evidence>
<dbReference type="InterPro" id="IPR036390">
    <property type="entry name" value="WH_DNA-bd_sf"/>
</dbReference>
<dbReference type="Pfam" id="PF01399">
    <property type="entry name" value="PCI"/>
    <property type="match status" value="1"/>
</dbReference>
<dbReference type="Pfam" id="PF22788">
    <property type="entry name" value="COP9_hel_rpt"/>
    <property type="match status" value="1"/>
</dbReference>
<evidence type="ECO:0000256" key="2">
    <source>
        <dbReference type="ARBA" id="ARBA00004496"/>
    </source>
</evidence>
<evidence type="ECO:0000256" key="1">
    <source>
        <dbReference type="ARBA" id="ARBA00004123"/>
    </source>
</evidence>
<dbReference type="GO" id="GO:0006511">
    <property type="term" value="P:ubiquitin-dependent protein catabolic process"/>
    <property type="evidence" value="ECO:0007669"/>
    <property type="project" value="TreeGrafter"/>
</dbReference>
<comment type="caution">
    <text evidence="10">The sequence shown here is derived from an EMBL/GenBank/DDBJ whole genome shotgun (WGS) entry which is preliminary data.</text>
</comment>
<dbReference type="Gramene" id="TVU43593">
    <property type="protein sequence ID" value="TVU43593"/>
    <property type="gene ID" value="EJB05_10074"/>
</dbReference>
<keyword evidence="11" id="KW-1185">Reference proteome</keyword>
<dbReference type="Gene3D" id="1.25.40.570">
    <property type="match status" value="1"/>
</dbReference>
<dbReference type="OrthoDB" id="29061at2759"/>
<evidence type="ECO:0000256" key="5">
    <source>
        <dbReference type="ARBA" id="ARBA00022490"/>
    </source>
</evidence>
<dbReference type="InterPro" id="IPR055089">
    <property type="entry name" value="COP9_N"/>
</dbReference>
<dbReference type="FunFam" id="1.10.10.10:FF:000354">
    <property type="entry name" value="COP9 signalosome complex subunit 3"/>
    <property type="match status" value="1"/>
</dbReference>
<dbReference type="SUPFAM" id="SSF46785">
    <property type="entry name" value="Winged helix' DNA-binding domain"/>
    <property type="match status" value="1"/>
</dbReference>
<dbReference type="SMART" id="SM00088">
    <property type="entry name" value="PINT"/>
    <property type="match status" value="1"/>
</dbReference>
<comment type="similarity">
    <text evidence="3">Belongs to the CSN3 family.</text>
</comment>
<keyword evidence="8" id="KW-0812">Transmembrane</keyword>
<organism evidence="10 11">
    <name type="scientific">Eragrostis curvula</name>
    <name type="common">weeping love grass</name>
    <dbReference type="NCBI Taxonomy" id="38414"/>
    <lineage>
        <taxon>Eukaryota</taxon>
        <taxon>Viridiplantae</taxon>
        <taxon>Streptophyta</taxon>
        <taxon>Embryophyta</taxon>
        <taxon>Tracheophyta</taxon>
        <taxon>Spermatophyta</taxon>
        <taxon>Magnoliopsida</taxon>
        <taxon>Liliopsida</taxon>
        <taxon>Poales</taxon>
        <taxon>Poaceae</taxon>
        <taxon>PACMAD clade</taxon>
        <taxon>Chloridoideae</taxon>
        <taxon>Eragrostideae</taxon>
        <taxon>Eragrostidinae</taxon>
        <taxon>Eragrostis</taxon>
    </lineage>
</organism>
<keyword evidence="8" id="KW-0472">Membrane</keyword>
<comment type="subcellular location">
    <subcellularLocation>
        <location evidence="2">Cytoplasm</location>
    </subcellularLocation>
    <subcellularLocation>
        <location evidence="1">Nucleus</location>
    </subcellularLocation>
</comment>
<proteinExistence type="inferred from homology"/>
<dbReference type="InterPro" id="IPR000717">
    <property type="entry name" value="PCI_dom"/>
</dbReference>
<feature type="domain" description="PCI" evidence="9">
    <location>
        <begin position="195"/>
        <end position="426"/>
    </location>
</feature>
<keyword evidence="8" id="KW-1133">Transmembrane helix</keyword>
<evidence type="ECO:0000259" key="9">
    <source>
        <dbReference type="PROSITE" id="PS50250"/>
    </source>
</evidence>
<keyword evidence="5" id="KW-0963">Cytoplasm</keyword>
<dbReference type="AlphaFoldDB" id="A0A5J9W6P3"/>
<dbReference type="PROSITE" id="PS50250">
    <property type="entry name" value="PCI"/>
    <property type="match status" value="1"/>
</dbReference>
<dbReference type="EMBL" id="RWGY01000005">
    <property type="protein sequence ID" value="TVU43593.1"/>
    <property type="molecule type" value="Genomic_DNA"/>
</dbReference>
<dbReference type="GO" id="GO:0008180">
    <property type="term" value="C:COP9 signalosome"/>
    <property type="evidence" value="ECO:0007669"/>
    <property type="project" value="UniProtKB-KW"/>
</dbReference>
<evidence type="ECO:0000256" key="7">
    <source>
        <dbReference type="ARBA" id="ARBA00023242"/>
    </source>
</evidence>
<dbReference type="PANTHER" id="PTHR10758:SF1">
    <property type="entry name" value="COP9 SIGNALOSOME COMPLEX SUBUNIT 3"/>
    <property type="match status" value="1"/>
</dbReference>
<accession>A0A5J9W6P3</accession>
<evidence type="ECO:0000256" key="8">
    <source>
        <dbReference type="SAM" id="Phobius"/>
    </source>
</evidence>
<evidence type="ECO:0000256" key="4">
    <source>
        <dbReference type="ARBA" id="ARBA00014878"/>
    </source>
</evidence>
<sequence length="490" mass="54720">MESVEALVAHIQGLSGSPEELAHLHSLLKQADGESLRAHSAAFVPFLAQLQPETHSLGYLYLLEAFATSAANLRDVGGGDPLVTIAGFLLACSADQIRLAPEKFLNVCRVLKDQVMQLNMPIRGIAPLRAAVRKIQTSPEHLTPIHADYLLLCLLAKQYKAGLSVLEDDIFEVDDPKDLFLYCYYGGMICIGMKMFPKALELLHNAVTAPMSQLNAIAVEAYKKFILVSLIQNGYVSFCLAFYTAFSNINLQQHAPIIPQVYIFKCSKKSEKSCPVLIDVNGSLFALNLRTMGNYILIAVPCYSVITILFSTSFHYLFQIYVELCTCYGTGSYPELENFILNNAAQFQSDNHLGLAKQVLSSMYKRNIQRLTQTYLTLSLDDIATSAQIDTPREAEMHVLRMIEDGEIHATINQKDGMVSFHEDPEQYKSVEMVEHIDSSIQRLTALSKKLSSIDENMACDPAYLVKTGRGDRGRFDYDDFDPVPPHKYF</sequence>
<dbReference type="GO" id="GO:0005737">
    <property type="term" value="C:cytoplasm"/>
    <property type="evidence" value="ECO:0007669"/>
    <property type="project" value="UniProtKB-SubCell"/>
</dbReference>